<organism evidence="2 3">
    <name type="scientific">Leucobacter luti</name>
    <dbReference type="NCBI Taxonomy" id="340320"/>
    <lineage>
        <taxon>Bacteria</taxon>
        <taxon>Bacillati</taxon>
        <taxon>Actinomycetota</taxon>
        <taxon>Actinomycetes</taxon>
        <taxon>Micrococcales</taxon>
        <taxon>Microbacteriaceae</taxon>
        <taxon>Leucobacter</taxon>
    </lineage>
</organism>
<keyword evidence="1" id="KW-0812">Transmembrane</keyword>
<name>A0A4R6RS88_9MICO</name>
<feature type="transmembrane region" description="Helical" evidence="1">
    <location>
        <begin position="47"/>
        <end position="66"/>
    </location>
</feature>
<keyword evidence="1" id="KW-1133">Transmembrane helix</keyword>
<dbReference type="AlphaFoldDB" id="A0A4R6RS88"/>
<dbReference type="EMBL" id="SNYA01000008">
    <property type="protein sequence ID" value="TDP89713.1"/>
    <property type="molecule type" value="Genomic_DNA"/>
</dbReference>
<reference evidence="2 3" key="1">
    <citation type="submission" date="2019-03" db="EMBL/GenBank/DDBJ databases">
        <title>Genomic analyses of the natural microbiome of Caenorhabditis elegans.</title>
        <authorList>
            <person name="Samuel B."/>
        </authorList>
    </citation>
    <scope>NUCLEOTIDE SEQUENCE [LARGE SCALE GENOMIC DNA]</scope>
    <source>
        <strain evidence="2 3">JUb18</strain>
    </source>
</reference>
<dbReference type="OrthoDB" id="7596142at2"/>
<accession>A0A4R6RS88</accession>
<gene>
    <name evidence="2" type="ORF">EDF62_3008</name>
</gene>
<feature type="transmembrane region" description="Helical" evidence="1">
    <location>
        <begin position="12"/>
        <end position="35"/>
    </location>
</feature>
<keyword evidence="1" id="KW-0472">Membrane</keyword>
<sequence length="128" mass="14532">MTFWNDLWQILVWMLWAVVFIGYLFALFAIIGDLFRDRKLNGWWKALWIVFLIFLPFLTALAYVIARGQGMAERNDRAARDGENAAQSYIRDVAGNSPAEEIAAASALLEAGSINQEEYDRLKAKALS</sequence>
<evidence type="ECO:0000256" key="1">
    <source>
        <dbReference type="SAM" id="Phobius"/>
    </source>
</evidence>
<dbReference type="GO" id="GO:0005886">
    <property type="term" value="C:plasma membrane"/>
    <property type="evidence" value="ECO:0007669"/>
    <property type="project" value="UniProtKB-SubCell"/>
</dbReference>
<evidence type="ECO:0000313" key="3">
    <source>
        <dbReference type="Proteomes" id="UP000295601"/>
    </source>
</evidence>
<dbReference type="Proteomes" id="UP000295601">
    <property type="component" value="Unassembled WGS sequence"/>
</dbReference>
<evidence type="ECO:0000313" key="2">
    <source>
        <dbReference type="EMBL" id="TDP89713.1"/>
    </source>
</evidence>
<protein>
    <submittedName>
        <fullName evidence="2">Phospholipase D-like protein</fullName>
    </submittedName>
</protein>
<comment type="caution">
    <text evidence="2">The sequence shown here is derived from an EMBL/GenBank/DDBJ whole genome shotgun (WGS) entry which is preliminary data.</text>
</comment>
<keyword evidence="3" id="KW-1185">Reference proteome</keyword>
<dbReference type="RefSeq" id="WP_133617580.1">
    <property type="nucleotide sequence ID" value="NZ_SNYA01000008.1"/>
</dbReference>
<proteinExistence type="predicted"/>